<proteinExistence type="predicted"/>
<gene>
    <name evidence="1" type="ORF">WMO24_02460</name>
</gene>
<accession>A0ABV1GBW4</accession>
<organism evidence="1 2">
    <name type="scientific">Ruthenibacterium intestinale</name>
    <dbReference type="NCBI Taxonomy" id="3133163"/>
    <lineage>
        <taxon>Bacteria</taxon>
        <taxon>Bacillati</taxon>
        <taxon>Bacillota</taxon>
        <taxon>Clostridia</taxon>
        <taxon>Eubacteriales</taxon>
        <taxon>Oscillospiraceae</taxon>
        <taxon>Ruthenibacterium</taxon>
    </lineage>
</organism>
<evidence type="ECO:0000313" key="2">
    <source>
        <dbReference type="Proteomes" id="UP001477672"/>
    </source>
</evidence>
<comment type="caution">
    <text evidence="1">The sequence shown here is derived from an EMBL/GenBank/DDBJ whole genome shotgun (WGS) entry which is preliminary data.</text>
</comment>
<dbReference type="Proteomes" id="UP001477672">
    <property type="component" value="Unassembled WGS sequence"/>
</dbReference>
<dbReference type="RefSeq" id="WP_349214675.1">
    <property type="nucleotide sequence ID" value="NZ_JBBMFA010000047.1"/>
</dbReference>
<name>A0ABV1GBW4_9FIRM</name>
<dbReference type="EMBL" id="JBBMFA010000047">
    <property type="protein sequence ID" value="MEQ2519305.1"/>
    <property type="molecule type" value="Genomic_DNA"/>
</dbReference>
<sequence>MSECAPFYRKYIQGVVSQANLQKTALNRNFVYGQLTKWLRQQNIRLEKEMFRAVLSVCNQLADDYLTSGSEDIKVVSEKSRYFHTFTGLDGLHTDTKQVKKYITDFWPILKECLDTDKVLEDASLRSRRVDVVCVGRLFDSILEYVADDQKEQVVTLMDEFMRCDLES</sequence>
<protein>
    <submittedName>
        <fullName evidence="1">Uncharacterized protein</fullName>
    </submittedName>
</protein>
<keyword evidence="2" id="KW-1185">Reference proteome</keyword>
<evidence type="ECO:0000313" key="1">
    <source>
        <dbReference type="EMBL" id="MEQ2519305.1"/>
    </source>
</evidence>
<reference evidence="1 2" key="1">
    <citation type="submission" date="2024-03" db="EMBL/GenBank/DDBJ databases">
        <title>Human intestinal bacterial collection.</title>
        <authorList>
            <person name="Pauvert C."/>
            <person name="Hitch T.C.A."/>
            <person name="Clavel T."/>
        </authorList>
    </citation>
    <scope>NUCLEOTIDE SEQUENCE [LARGE SCALE GENOMIC DNA]</scope>
    <source>
        <strain evidence="1 2">CLA-JM-H11</strain>
    </source>
</reference>